<accession>A0ABN2LSP5</accession>
<gene>
    <name evidence="1" type="ORF">GCM10009811_23210</name>
</gene>
<evidence type="ECO:0000313" key="2">
    <source>
        <dbReference type="Proteomes" id="UP001499938"/>
    </source>
</evidence>
<keyword evidence="2" id="KW-1185">Reference proteome</keyword>
<proteinExistence type="predicted"/>
<comment type="caution">
    <text evidence="1">The sequence shown here is derived from an EMBL/GenBank/DDBJ whole genome shotgun (WGS) entry which is preliminary data.</text>
</comment>
<dbReference type="EMBL" id="BAAAPO010000037">
    <property type="protein sequence ID" value="GAA1798481.1"/>
    <property type="molecule type" value="Genomic_DNA"/>
</dbReference>
<protein>
    <submittedName>
        <fullName evidence="1">Uncharacterized protein</fullName>
    </submittedName>
</protein>
<name>A0ABN2LSP5_9MICO</name>
<evidence type="ECO:0000313" key="1">
    <source>
        <dbReference type="EMBL" id="GAA1798481.1"/>
    </source>
</evidence>
<reference evidence="1 2" key="1">
    <citation type="journal article" date="2019" name="Int. J. Syst. Evol. Microbiol.">
        <title>The Global Catalogue of Microorganisms (GCM) 10K type strain sequencing project: providing services to taxonomists for standard genome sequencing and annotation.</title>
        <authorList>
            <consortium name="The Broad Institute Genomics Platform"/>
            <consortium name="The Broad Institute Genome Sequencing Center for Infectious Disease"/>
            <person name="Wu L."/>
            <person name="Ma J."/>
        </authorList>
    </citation>
    <scope>NUCLEOTIDE SEQUENCE [LARGE SCALE GENOMIC DNA]</scope>
    <source>
        <strain evidence="1 2">JCM 15592</strain>
    </source>
</reference>
<organism evidence="1 2">
    <name type="scientific">Nostocoides veronense</name>
    <dbReference type="NCBI Taxonomy" id="330836"/>
    <lineage>
        <taxon>Bacteria</taxon>
        <taxon>Bacillati</taxon>
        <taxon>Actinomycetota</taxon>
        <taxon>Actinomycetes</taxon>
        <taxon>Micrococcales</taxon>
        <taxon>Intrasporangiaceae</taxon>
        <taxon>Nostocoides</taxon>
    </lineage>
</organism>
<sequence>MNREITDASPAEIHDAFVTVFGVTDAILDVVITGKTPAAGQKDLLKAPAVLAAAAQERAWLTMNCPKAMILMGGVPGGL</sequence>
<dbReference type="Proteomes" id="UP001499938">
    <property type="component" value="Unassembled WGS sequence"/>
</dbReference>